<evidence type="ECO:0000256" key="2">
    <source>
        <dbReference type="SAM" id="MobiDB-lite"/>
    </source>
</evidence>
<feature type="compositionally biased region" description="Pro residues" evidence="2">
    <location>
        <begin position="244"/>
        <end position="256"/>
    </location>
</feature>
<dbReference type="InterPro" id="IPR005330">
    <property type="entry name" value="MHYT_dom"/>
</dbReference>
<dbReference type="Pfam" id="PF03707">
    <property type="entry name" value="MHYT"/>
    <property type="match status" value="2"/>
</dbReference>
<dbReference type="OrthoDB" id="9781059at2"/>
<dbReference type="PANTHER" id="PTHR35152">
    <property type="entry name" value="DOMAIN SIGNALLING PROTEIN, PUTATIVE (AFU_ORTHOLOGUE AFUA_5G11310)-RELATED"/>
    <property type="match status" value="1"/>
</dbReference>
<evidence type="ECO:0000259" key="4">
    <source>
        <dbReference type="PROSITE" id="PS50930"/>
    </source>
</evidence>
<feature type="transmembrane region" description="Helical" evidence="1">
    <location>
        <begin position="136"/>
        <end position="156"/>
    </location>
</feature>
<evidence type="ECO:0000256" key="1">
    <source>
        <dbReference type="PROSITE-ProRule" id="PRU00244"/>
    </source>
</evidence>
<dbReference type="PROSITE" id="PS50924">
    <property type="entry name" value="MHYT"/>
    <property type="match status" value="1"/>
</dbReference>
<feature type="transmembrane region" description="Helical" evidence="1">
    <location>
        <begin position="77"/>
        <end position="100"/>
    </location>
</feature>
<evidence type="ECO:0000313" key="5">
    <source>
        <dbReference type="EMBL" id="CUH79469.1"/>
    </source>
</evidence>
<dbReference type="InterPro" id="IPR012073">
    <property type="entry name" value="LytTR_MHYT"/>
</dbReference>
<feature type="transmembrane region" description="Helical" evidence="1">
    <location>
        <begin position="168"/>
        <end position="189"/>
    </location>
</feature>
<evidence type="ECO:0000313" key="6">
    <source>
        <dbReference type="Proteomes" id="UP000054935"/>
    </source>
</evidence>
<dbReference type="PROSITE" id="PS50930">
    <property type="entry name" value="HTH_LYTTR"/>
    <property type="match status" value="1"/>
</dbReference>
<sequence>MLDYSHNGFYALASLAIALIAAFSGLTLTQGASGMRAPVRKVVVSVSAVILGWGIWSMHFVAMLGLDLPIAFYFDPLVTLISALTVILLMGLALLIVHFGTRTRGRIILAGGIVGVAIPVMHYIGMSGMELCSPVYSPLGVVVALALSIAFSVAAFLISYRQRTRRDLLLGTLAFGAAVFAVHFIAMAGTGFVADPDPETIVPLMSKGVLAFGVTISAFVLSGAFLLSGATFATRLDRSAPEAAPEPAPVPEPAPSPGLRLPYESDSRTHFIDAEAVSAIRAEGHYTILYAGAERLFCPWSISEADKRIPKPLFLRTHRSYLVNRDHVTSFERRKDNGVCYFENTASLPKAPVSRSRLRDVREALGM</sequence>
<keyword evidence="1" id="KW-0472">Membrane</keyword>
<dbReference type="Gene3D" id="2.40.50.1020">
    <property type="entry name" value="LytTr DNA-binding domain"/>
    <property type="match status" value="1"/>
</dbReference>
<dbReference type="PANTHER" id="PTHR35152:SF1">
    <property type="entry name" value="DOMAIN SIGNALLING PROTEIN, PUTATIVE (AFU_ORTHOLOGUE AFUA_5G11310)-RELATED"/>
    <property type="match status" value="1"/>
</dbReference>
<gene>
    <name evidence="5" type="primary">rcoM</name>
    <name evidence="5" type="ORF">TRN7648_02488</name>
</gene>
<keyword evidence="1" id="KW-1133">Transmembrane helix</keyword>
<dbReference type="GO" id="GO:0003677">
    <property type="term" value="F:DNA binding"/>
    <property type="evidence" value="ECO:0007669"/>
    <property type="project" value="InterPro"/>
</dbReference>
<dbReference type="STRING" id="441103.TRN7648_02488"/>
<feature type="transmembrane region" description="Helical" evidence="1">
    <location>
        <begin position="107"/>
        <end position="124"/>
    </location>
</feature>
<keyword evidence="6" id="KW-1185">Reference proteome</keyword>
<dbReference type="InterPro" id="IPR007492">
    <property type="entry name" value="LytTR_DNA-bd_dom"/>
</dbReference>
<dbReference type="EMBL" id="CYSE01000004">
    <property type="protein sequence ID" value="CUH79469.1"/>
    <property type="molecule type" value="Genomic_DNA"/>
</dbReference>
<dbReference type="Pfam" id="PF04397">
    <property type="entry name" value="LytTR"/>
    <property type="match status" value="1"/>
</dbReference>
<organism evidence="5 6">
    <name type="scientific">Tropicibacter naphthalenivorans</name>
    <dbReference type="NCBI Taxonomy" id="441103"/>
    <lineage>
        <taxon>Bacteria</taxon>
        <taxon>Pseudomonadati</taxon>
        <taxon>Pseudomonadota</taxon>
        <taxon>Alphaproteobacteria</taxon>
        <taxon>Rhodobacterales</taxon>
        <taxon>Roseobacteraceae</taxon>
        <taxon>Tropicibacter</taxon>
    </lineage>
</organism>
<dbReference type="Proteomes" id="UP000054935">
    <property type="component" value="Unassembled WGS sequence"/>
</dbReference>
<protein>
    <submittedName>
        <fullName evidence="5">CO-responsive transcriptional regulator RcoM</fullName>
    </submittedName>
</protein>
<proteinExistence type="predicted"/>
<feature type="domain" description="HTH LytTR-type" evidence="4">
    <location>
        <begin position="261"/>
        <end position="367"/>
    </location>
</feature>
<dbReference type="RefSeq" id="WP_058247980.1">
    <property type="nucleotide sequence ID" value="NZ_CYSE01000004.1"/>
</dbReference>
<dbReference type="GO" id="GO:0016020">
    <property type="term" value="C:membrane"/>
    <property type="evidence" value="ECO:0007669"/>
    <property type="project" value="UniProtKB-UniRule"/>
</dbReference>
<feature type="domain" description="MHYT" evidence="3">
    <location>
        <begin position="6"/>
        <end position="193"/>
    </location>
</feature>
<evidence type="ECO:0000259" key="3">
    <source>
        <dbReference type="PROSITE" id="PS50924"/>
    </source>
</evidence>
<feature type="transmembrane region" description="Helical" evidence="1">
    <location>
        <begin position="42"/>
        <end position="65"/>
    </location>
</feature>
<feature type="transmembrane region" description="Helical" evidence="1">
    <location>
        <begin position="12"/>
        <end position="30"/>
    </location>
</feature>
<feature type="transmembrane region" description="Helical" evidence="1">
    <location>
        <begin position="209"/>
        <end position="233"/>
    </location>
</feature>
<dbReference type="SMART" id="SM00850">
    <property type="entry name" value="LytTR"/>
    <property type="match status" value="1"/>
</dbReference>
<reference evidence="5 6" key="1">
    <citation type="submission" date="2015-09" db="EMBL/GenBank/DDBJ databases">
        <authorList>
            <consortium name="Swine Surveillance"/>
        </authorList>
    </citation>
    <scope>NUCLEOTIDE SEQUENCE [LARGE SCALE GENOMIC DNA]</scope>
    <source>
        <strain evidence="5 6">CECT 7648</strain>
    </source>
</reference>
<feature type="region of interest" description="Disordered" evidence="2">
    <location>
        <begin position="238"/>
        <end position="259"/>
    </location>
</feature>
<keyword evidence="1" id="KW-0812">Transmembrane</keyword>
<dbReference type="AlphaFoldDB" id="A0A0P1GDC0"/>
<accession>A0A0P1GDC0</accession>
<name>A0A0P1GDC0_9RHOB</name>
<dbReference type="PIRSF" id="PIRSF036615">
    <property type="entry name" value="MHYT_LytTR"/>
    <property type="match status" value="1"/>
</dbReference>